<gene>
    <name evidence="2" type="ORF">MAR_015909</name>
</gene>
<keyword evidence="3" id="KW-1185">Reference proteome</keyword>
<evidence type="ECO:0000313" key="3">
    <source>
        <dbReference type="Proteomes" id="UP001164746"/>
    </source>
</evidence>
<dbReference type="EMBL" id="CP111023">
    <property type="protein sequence ID" value="WAR21935.1"/>
    <property type="molecule type" value="Genomic_DNA"/>
</dbReference>
<dbReference type="Proteomes" id="UP001164746">
    <property type="component" value="Chromosome 12"/>
</dbReference>
<evidence type="ECO:0000313" key="2">
    <source>
        <dbReference type="EMBL" id="WAR21935.1"/>
    </source>
</evidence>
<feature type="non-terminal residue" evidence="2">
    <location>
        <position position="101"/>
    </location>
</feature>
<protein>
    <submittedName>
        <fullName evidence="2">Uncharacterized protein</fullName>
    </submittedName>
</protein>
<feature type="compositionally biased region" description="Polar residues" evidence="1">
    <location>
        <begin position="41"/>
        <end position="63"/>
    </location>
</feature>
<sequence length="101" mass="11315">IEAGHSPFPYNIFKQEAERALNERSSNNTDSINGTDHDATSKPQVNETQIEMTDNKTDSTNTEHNIDATDTPEPTTTKKPHIKDTHPHPTENVTEVCKKQC</sequence>
<proteinExistence type="predicted"/>
<accession>A0ABY7FIA5</accession>
<reference evidence="2" key="1">
    <citation type="submission" date="2022-11" db="EMBL/GenBank/DDBJ databases">
        <title>Centuries of genome instability and evolution in soft-shell clam transmissible cancer (bioRxiv).</title>
        <authorList>
            <person name="Hart S.F.M."/>
            <person name="Yonemitsu M.A."/>
            <person name="Giersch R.M."/>
            <person name="Beal B.F."/>
            <person name="Arriagada G."/>
            <person name="Davis B.W."/>
            <person name="Ostrander E.A."/>
            <person name="Goff S.P."/>
            <person name="Metzger M.J."/>
        </authorList>
    </citation>
    <scope>NUCLEOTIDE SEQUENCE</scope>
    <source>
        <strain evidence="2">MELC-2E11</strain>
        <tissue evidence="2">Siphon/mantle</tissue>
    </source>
</reference>
<feature type="non-terminal residue" evidence="2">
    <location>
        <position position="1"/>
    </location>
</feature>
<evidence type="ECO:0000256" key="1">
    <source>
        <dbReference type="SAM" id="MobiDB-lite"/>
    </source>
</evidence>
<name>A0ABY7FIA5_MYAAR</name>
<feature type="compositionally biased region" description="Polar residues" evidence="1">
    <location>
        <begin position="23"/>
        <end position="34"/>
    </location>
</feature>
<organism evidence="2 3">
    <name type="scientific">Mya arenaria</name>
    <name type="common">Soft-shell clam</name>
    <dbReference type="NCBI Taxonomy" id="6604"/>
    <lineage>
        <taxon>Eukaryota</taxon>
        <taxon>Metazoa</taxon>
        <taxon>Spiralia</taxon>
        <taxon>Lophotrochozoa</taxon>
        <taxon>Mollusca</taxon>
        <taxon>Bivalvia</taxon>
        <taxon>Autobranchia</taxon>
        <taxon>Heteroconchia</taxon>
        <taxon>Euheterodonta</taxon>
        <taxon>Imparidentia</taxon>
        <taxon>Neoheterodontei</taxon>
        <taxon>Myida</taxon>
        <taxon>Myoidea</taxon>
        <taxon>Myidae</taxon>
        <taxon>Mya</taxon>
    </lineage>
</organism>
<feature type="region of interest" description="Disordered" evidence="1">
    <location>
        <begin position="19"/>
        <end position="101"/>
    </location>
</feature>